<feature type="compositionally biased region" description="Polar residues" evidence="1">
    <location>
        <begin position="1219"/>
        <end position="1230"/>
    </location>
</feature>
<comment type="caution">
    <text evidence="3">The sequence shown here is derived from an EMBL/GenBank/DDBJ whole genome shotgun (WGS) entry which is preliminary data.</text>
</comment>
<evidence type="ECO:0000313" key="4">
    <source>
        <dbReference type="Proteomes" id="UP001610444"/>
    </source>
</evidence>
<dbReference type="Pfam" id="PF01048">
    <property type="entry name" value="PNP_UDP_1"/>
    <property type="match status" value="1"/>
</dbReference>
<dbReference type="EMBL" id="JBFXLR010000010">
    <property type="protein sequence ID" value="KAL2855225.1"/>
    <property type="molecule type" value="Genomic_DNA"/>
</dbReference>
<dbReference type="InterPro" id="IPR035994">
    <property type="entry name" value="Nucleoside_phosphorylase_sf"/>
</dbReference>
<feature type="region of interest" description="Disordered" evidence="1">
    <location>
        <begin position="1201"/>
        <end position="1236"/>
    </location>
</feature>
<keyword evidence="4" id="KW-1185">Reference proteome</keyword>
<evidence type="ECO:0000313" key="3">
    <source>
        <dbReference type="EMBL" id="KAL2855225.1"/>
    </source>
</evidence>
<dbReference type="RefSeq" id="XP_070901881.1">
    <property type="nucleotide sequence ID" value="XM_071040856.1"/>
</dbReference>
<dbReference type="Gene3D" id="3.40.50.1580">
    <property type="entry name" value="Nucleoside phosphorylase domain"/>
    <property type="match status" value="2"/>
</dbReference>
<dbReference type="SUPFAM" id="SSF53167">
    <property type="entry name" value="Purine and uridine phosphorylases"/>
    <property type="match status" value="2"/>
</dbReference>
<organism evidence="3 4">
    <name type="scientific">Aspergillus pseudodeflectus</name>
    <dbReference type="NCBI Taxonomy" id="176178"/>
    <lineage>
        <taxon>Eukaryota</taxon>
        <taxon>Fungi</taxon>
        <taxon>Dikarya</taxon>
        <taxon>Ascomycota</taxon>
        <taxon>Pezizomycotina</taxon>
        <taxon>Eurotiomycetes</taxon>
        <taxon>Eurotiomycetidae</taxon>
        <taxon>Eurotiales</taxon>
        <taxon>Aspergillaceae</taxon>
        <taxon>Aspergillus</taxon>
        <taxon>Aspergillus subgen. Nidulantes</taxon>
    </lineage>
</organism>
<sequence>MASQSELPPVHRIAIISDSTWAANAIEALCDEIYGTKVESPYPDTYSFGLGKIAGHKVLLGRPQHDSTQPDYVSARGFALHFSSVELVLLVGVCGAVPSTDAGEDSDTSVFLGDVIIGSDIGKNECFKTDEDVRQEKILTDHFGSRRLGVRAFVEELELRKEQLESDIRLPRQLCDQIWTGRQSPADYRKIFPSDYRHKNRNPGYRDPEGYRLDYGDLSPVLFDEDILFESDDHYDSADLHPDPKRSSCEEMSCDAGFMVSHGPHDHLDRKHVIHFGSICSGLYVRSIEAREAITRREGVIGFESQGEGPWHCLPSIMVKGVAHHADGHNFDSWRKYAAVVAAAATVRLLEYWGRGWNLDWSRRDLFISTFAGDLLSKGFEEKPERAALENLCEALPGLLQKFAIRAKASDDFHRIQDTVALVRNYRYEIVRTLRNKYREQCVLGRGSIEANEATTPPSTFSVPFDSRLEHDINEGPATPPGKIWATKPFGDMSTLVRSVPQLSLYRDFIIDSLAYKWLMGGIRRILYLSPPQDRSASISQAIIEYLPITRWSDPPQQHSLILAAKWNLHSFLQEQEYPDDPRNPLERVITITGSTTDAQAVTAAQYMRQTWPSTGHYFLRIMEDFVRTESDSPYFYDLPDGTRMKVSSQGPQFTLEVIGIAESIAEIGDQFAWLVAAFHTPVDDTRVNIVRASVSEIKSHEKTKRPSVCTIEFDVQVVYPITRLNGQCWHKLFASPVIVGGYPIPRRPRDGVGLETSLDTMADLLGTDRINIFRDQIYIKAFAMMLFPTCYFDNIIVWHLLWSDGPRVSYLESRDQRKENLTIEDLENGRHIIGWCTNFRYLTGSADANYDIGRSWLRGVHENSQLKDISISQGRLIKSDHRVVYGKRDISPRVIRGNLRTKLEDLAKRQVLLWDVGCKRGWLVNGPSALLHLLRASLRSNQTDDLSFAFLFDPDIFEEAKAPYTVSAALQVLMNPKNLDMPLYKDDLDGDPKTSCYRVRDRLNDLYEVVEKMLDYQIMICGKDGVKLRDVPRRYLEGWDFKDIATKEDPIYPRLAKLKTIGKGWVDFIRATQAVVLFGRDLGDLVEPSATNDLCSHWRTLPCDRYYLAACMGDLKRIFDRSGHLLFMHSGPTSFVWHPSEPTFNLSCRHIENGDLPCEPTRTVWRESASFWKLENTTYSGAVVFGHSSQSEWIWRDTGEPERGSLPISDEESDGNDQADSGLGSSLRSSAIPERQRSIEGPNLAGFTHKDYRVAIICALSKELLAVRALFDCSHGDLPTNENDTNTYALGSMGNHNVVAACLPSEEYGTNAASKVASDIEKSFPAVKWHFVVGVGGGVPSSGHDIRLGDVIVSTSVIQHDMGRAMQGGSIFESTALAQRPARSLMTAISLLQSDPYHTHDCLEPHIEQIVNLRSEYKDPGQVHDRLFEPHYKHEHGHKTCTNCSGPEVNRKPRSPGPRIHYGRIASGNQVIKDALTRDRVAQILKVICFEMEGAGVMTTGRCLVIRGICDYADSHKNDEWHNYAAATAAAYTKLFLLRLPVLNREMVHLQKRTVASLDEAELSVKRIRYERDWS</sequence>
<dbReference type="PANTHER" id="PTHR46082">
    <property type="entry name" value="ATP/GTP-BINDING PROTEIN-RELATED"/>
    <property type="match status" value="1"/>
</dbReference>
<name>A0ABR4KSH1_9EURO</name>
<protein>
    <recommendedName>
        <fullName evidence="2">Nucleoside phosphorylase domain-containing protein</fullName>
    </recommendedName>
</protein>
<evidence type="ECO:0000259" key="2">
    <source>
        <dbReference type="Pfam" id="PF01048"/>
    </source>
</evidence>
<feature type="domain" description="Nucleoside phosphorylase" evidence="2">
    <location>
        <begin position="1254"/>
        <end position="1529"/>
    </location>
</feature>
<dbReference type="InterPro" id="IPR053137">
    <property type="entry name" value="NLR-like"/>
</dbReference>
<proteinExistence type="predicted"/>
<accession>A0ABR4KSH1</accession>
<evidence type="ECO:0000256" key="1">
    <source>
        <dbReference type="SAM" id="MobiDB-lite"/>
    </source>
</evidence>
<dbReference type="PANTHER" id="PTHR46082:SF11">
    <property type="entry name" value="AAA+ ATPASE DOMAIN-CONTAINING PROTEIN-RELATED"/>
    <property type="match status" value="1"/>
</dbReference>
<dbReference type="Proteomes" id="UP001610444">
    <property type="component" value="Unassembled WGS sequence"/>
</dbReference>
<reference evidence="3 4" key="1">
    <citation type="submission" date="2024-07" db="EMBL/GenBank/DDBJ databases">
        <title>Section-level genome sequencing and comparative genomics of Aspergillus sections Usti and Cavernicolus.</title>
        <authorList>
            <consortium name="Lawrence Berkeley National Laboratory"/>
            <person name="Nybo J.L."/>
            <person name="Vesth T.C."/>
            <person name="Theobald S."/>
            <person name="Frisvad J.C."/>
            <person name="Larsen T.O."/>
            <person name="Kjaerboelling I."/>
            <person name="Rothschild-Mancinelli K."/>
            <person name="Lyhne E.K."/>
            <person name="Kogle M.E."/>
            <person name="Barry K."/>
            <person name="Clum A."/>
            <person name="Na H."/>
            <person name="Ledsgaard L."/>
            <person name="Lin J."/>
            <person name="Lipzen A."/>
            <person name="Kuo A."/>
            <person name="Riley R."/>
            <person name="Mondo S."/>
            <person name="LaButti K."/>
            <person name="Haridas S."/>
            <person name="Pangalinan J."/>
            <person name="Salamov A.A."/>
            <person name="Simmons B.A."/>
            <person name="Magnuson J.K."/>
            <person name="Chen J."/>
            <person name="Drula E."/>
            <person name="Henrissat B."/>
            <person name="Wiebenga A."/>
            <person name="Lubbers R.J."/>
            <person name="Gomes A.C."/>
            <person name="Macurrencykelacurrency M.R."/>
            <person name="Stajich J."/>
            <person name="Grigoriev I.V."/>
            <person name="Mortensen U.H."/>
            <person name="De vries R.P."/>
            <person name="Baker S.E."/>
            <person name="Andersen M.R."/>
        </authorList>
    </citation>
    <scope>NUCLEOTIDE SEQUENCE [LARGE SCALE GENOMIC DNA]</scope>
    <source>
        <strain evidence="3 4">CBS 756.74</strain>
    </source>
</reference>
<dbReference type="InterPro" id="IPR000845">
    <property type="entry name" value="Nucleoside_phosphorylase_d"/>
</dbReference>
<dbReference type="GeneID" id="98156020"/>
<gene>
    <name evidence="3" type="ORF">BJX68DRAFT_24153</name>
</gene>